<dbReference type="Proteomes" id="UP001179181">
    <property type="component" value="Unassembled WGS sequence"/>
</dbReference>
<evidence type="ECO:0000256" key="12">
    <source>
        <dbReference type="ARBA" id="ARBA00023136"/>
    </source>
</evidence>
<evidence type="ECO:0000313" key="15">
    <source>
        <dbReference type="EMBL" id="NIJ50885.1"/>
    </source>
</evidence>
<feature type="transmembrane region" description="Helical" evidence="14">
    <location>
        <begin position="139"/>
        <end position="157"/>
    </location>
</feature>
<evidence type="ECO:0000256" key="14">
    <source>
        <dbReference type="HAMAP-Rule" id="MF_02239"/>
    </source>
</evidence>
<feature type="binding site" description="axial binding residue" evidence="14">
    <location>
        <position position="104"/>
    </location>
    <ligand>
        <name>heme</name>
        <dbReference type="ChEBI" id="CHEBI:30413"/>
    </ligand>
    <ligandPart>
        <name>Fe</name>
        <dbReference type="ChEBI" id="CHEBI:18248"/>
    </ligandPart>
</feature>
<proteinExistence type="inferred from homology"/>
<evidence type="ECO:0000256" key="2">
    <source>
        <dbReference type="ARBA" id="ARBA00005073"/>
    </source>
</evidence>
<evidence type="ECO:0000256" key="8">
    <source>
        <dbReference type="ARBA" id="ARBA00022723"/>
    </source>
</evidence>
<keyword evidence="9 14" id="KW-1133">Transmembrane helix</keyword>
<feature type="transmembrane region" description="Helical" evidence="14">
    <location>
        <begin position="20"/>
        <end position="37"/>
    </location>
</feature>
<evidence type="ECO:0000256" key="9">
    <source>
        <dbReference type="ARBA" id="ARBA00022989"/>
    </source>
</evidence>
<evidence type="ECO:0000256" key="7">
    <source>
        <dbReference type="ARBA" id="ARBA00022692"/>
    </source>
</evidence>
<keyword evidence="10 14" id="KW-0560">Oxidoreductase</keyword>
<dbReference type="EMBL" id="JAASQJ010000001">
    <property type="protein sequence ID" value="NIJ50885.1"/>
    <property type="molecule type" value="Genomic_DNA"/>
</dbReference>
<comment type="cofactor">
    <cofactor evidence="14">
        <name>heme b</name>
        <dbReference type="ChEBI" id="CHEBI:60344"/>
    </cofactor>
    <text evidence="14">Binds 1 heme b (iron(II)-protoporphyrin IX) group per subunit.</text>
</comment>
<evidence type="ECO:0000256" key="1">
    <source>
        <dbReference type="ARBA" id="ARBA00004651"/>
    </source>
</evidence>
<evidence type="ECO:0000256" key="11">
    <source>
        <dbReference type="ARBA" id="ARBA00023004"/>
    </source>
</evidence>
<keyword evidence="11 14" id="KW-0408">Iron</keyword>
<evidence type="ECO:0000256" key="5">
    <source>
        <dbReference type="ARBA" id="ARBA00022475"/>
    </source>
</evidence>
<evidence type="ECO:0000256" key="13">
    <source>
        <dbReference type="ARBA" id="ARBA00048390"/>
    </source>
</evidence>
<gene>
    <name evidence="15" type="ORF">FHS68_000041</name>
</gene>
<evidence type="ECO:0000256" key="3">
    <source>
        <dbReference type="ARBA" id="ARBA00006501"/>
    </source>
</evidence>
<keyword evidence="12 14" id="KW-0472">Membrane</keyword>
<evidence type="ECO:0000256" key="10">
    <source>
        <dbReference type="ARBA" id="ARBA00023002"/>
    </source>
</evidence>
<comment type="caution">
    <text evidence="15">The sequence shown here is derived from an EMBL/GenBank/DDBJ whole genome shotgun (WGS) entry which is preliminary data.</text>
</comment>
<comment type="subunit">
    <text evidence="14">Homodimer.</text>
</comment>
<dbReference type="HAMAP" id="MF_02239">
    <property type="entry name" value="HemJ"/>
    <property type="match status" value="1"/>
</dbReference>
<feature type="transmembrane region" description="Helical" evidence="14">
    <location>
        <begin position="68"/>
        <end position="91"/>
    </location>
</feature>
<dbReference type="Pfam" id="PF03653">
    <property type="entry name" value="UPF0093"/>
    <property type="match status" value="1"/>
</dbReference>
<dbReference type="EC" id="1.3.99.-" evidence="14"/>
<protein>
    <recommendedName>
        <fullName evidence="4 14">Protoporphyrinogen IX oxidase</fullName>
        <shortName evidence="14">PPO</shortName>
        <ecNumber evidence="14">1.3.99.-</ecNumber>
    </recommendedName>
</protein>
<evidence type="ECO:0000313" key="16">
    <source>
        <dbReference type="Proteomes" id="UP001179181"/>
    </source>
</evidence>
<dbReference type="RefSeq" id="WP_229211722.1">
    <property type="nucleotide sequence ID" value="NZ_JAASQJ010000001.1"/>
</dbReference>
<dbReference type="InterPro" id="IPR005265">
    <property type="entry name" value="HemJ-like"/>
</dbReference>
<keyword evidence="7 14" id="KW-0812">Transmembrane</keyword>
<name>A0ABX0UHN1_9BACT</name>
<organism evidence="15 16">
    <name type="scientific">Dyadobacter arcticus</name>
    <dbReference type="NCBI Taxonomy" id="1078754"/>
    <lineage>
        <taxon>Bacteria</taxon>
        <taxon>Pseudomonadati</taxon>
        <taxon>Bacteroidota</taxon>
        <taxon>Cytophagia</taxon>
        <taxon>Cytophagales</taxon>
        <taxon>Spirosomataceae</taxon>
        <taxon>Dyadobacter</taxon>
    </lineage>
</organism>
<reference evidence="15 16" key="1">
    <citation type="submission" date="2020-03" db="EMBL/GenBank/DDBJ databases">
        <title>Genomic Encyclopedia of Type Strains, Phase IV (KMG-IV): sequencing the most valuable type-strain genomes for metagenomic binning, comparative biology and taxonomic classification.</title>
        <authorList>
            <person name="Goeker M."/>
        </authorList>
    </citation>
    <scope>NUCLEOTIDE SEQUENCE [LARGE SCALE GENOMIC DNA]</scope>
    <source>
        <strain evidence="15 16">DSM 102865</strain>
    </source>
</reference>
<evidence type="ECO:0000256" key="4">
    <source>
        <dbReference type="ARBA" id="ARBA00017504"/>
    </source>
</evidence>
<comment type="catalytic activity">
    <reaction evidence="13 14">
        <text>protoporphyrinogen IX + 3 A = protoporphyrin IX + 3 AH2</text>
        <dbReference type="Rhea" id="RHEA:62000"/>
        <dbReference type="ChEBI" id="CHEBI:13193"/>
        <dbReference type="ChEBI" id="CHEBI:17499"/>
        <dbReference type="ChEBI" id="CHEBI:57306"/>
        <dbReference type="ChEBI" id="CHEBI:57307"/>
    </reaction>
</comment>
<keyword evidence="6 14" id="KW-0349">Heme</keyword>
<dbReference type="PANTHER" id="PTHR40255">
    <property type="entry name" value="UPF0093 MEMBRANE PROTEIN SLR1790"/>
    <property type="match status" value="1"/>
</dbReference>
<feature type="binding site" description="axial binding residue" evidence="14">
    <location>
        <position position="23"/>
    </location>
    <ligand>
        <name>heme</name>
        <dbReference type="ChEBI" id="CHEBI:30413"/>
    </ligand>
    <ligandPart>
        <name>Fe</name>
        <dbReference type="ChEBI" id="CHEBI:18248"/>
    </ligandPart>
</feature>
<evidence type="ECO:0000256" key="6">
    <source>
        <dbReference type="ARBA" id="ARBA00022617"/>
    </source>
</evidence>
<comment type="function">
    <text evidence="14">Catalyzes the oxidation of protoporphyrinogen IX to protoporphyrin IX.</text>
</comment>
<comment type="pathway">
    <text evidence="2 14">Porphyrin-containing compound metabolism; protoporphyrin-IX biosynthesis; protoporphyrin-IX from protoporphyrinogen-IX: step 1/1.</text>
</comment>
<keyword evidence="16" id="KW-1185">Reference proteome</keyword>
<sequence>MQYLRNSRAKRSTMTYLHFKALHIIFVVSWFAGLFYMPRLFVYHTEANDKSALEKEILFAQFTKMEKLLWNAIMTPACWLALLCGTAMLYINPALLDQDWMKLKLLFVLGLLGYHSFTRKILLELRAGKFRYTSFQLRLFNEIATIFLFSIVFLVVLKNTVDWLWGVLGLTTFAILIMTAVRIVRSMRKKNKKD</sequence>
<comment type="similarity">
    <text evidence="3 14">Belongs to the HemJ family.</text>
</comment>
<accession>A0ABX0UHN1</accession>
<keyword evidence="5 14" id="KW-1003">Cell membrane</keyword>
<comment type="subcellular location">
    <subcellularLocation>
        <location evidence="1 14">Cell membrane</location>
        <topology evidence="1 14">Multi-pass membrane protein</topology>
    </subcellularLocation>
</comment>
<dbReference type="PANTHER" id="PTHR40255:SF1">
    <property type="entry name" value="PROTOPORPHYRINOGEN IX OXIDASE"/>
    <property type="match status" value="1"/>
</dbReference>
<feature type="transmembrane region" description="Helical" evidence="14">
    <location>
        <begin position="163"/>
        <end position="184"/>
    </location>
</feature>
<keyword evidence="8 14" id="KW-0479">Metal-binding</keyword>